<dbReference type="GeneID" id="49386139"/>
<name>A0A2K8PKC8_STRLA</name>
<keyword evidence="2" id="KW-1185">Reference proteome</keyword>
<sequence>MGRTKRAAGVAAGAVGLAGAGVAVVGGLLWSTAGDDTDHGWFRVRELGPAAAGGGPSRAEAQAGLTDAAAAAGLTPGTPSPAQEGALADCVADWTGSGPADPGRWRSLEAALTERGWQVTSRRGGPAPATSLKNGPWGLVVTNGGLLDTLSLVALSSTPPCEAAFRRDAETRGPRG</sequence>
<accession>A0A2K8PKC8</accession>
<dbReference type="AlphaFoldDB" id="A0A2K8PKC8"/>
<organism evidence="1 2">
    <name type="scientific">Streptomyces lavendulae subsp. lavendulae</name>
    <dbReference type="NCBI Taxonomy" id="58340"/>
    <lineage>
        <taxon>Bacteria</taxon>
        <taxon>Bacillati</taxon>
        <taxon>Actinomycetota</taxon>
        <taxon>Actinomycetes</taxon>
        <taxon>Kitasatosporales</taxon>
        <taxon>Streptomycetaceae</taxon>
        <taxon>Streptomyces</taxon>
    </lineage>
</organism>
<dbReference type="RefSeq" id="WP_158741009.1">
    <property type="nucleotide sequence ID" value="NZ_CP024985.1"/>
</dbReference>
<evidence type="ECO:0000313" key="1">
    <source>
        <dbReference type="EMBL" id="ATZ26918.1"/>
    </source>
</evidence>
<dbReference type="KEGG" id="slx:SLAV_25625"/>
<protein>
    <submittedName>
        <fullName evidence="1">Uncharacterized protein</fullName>
    </submittedName>
</protein>
<dbReference type="Proteomes" id="UP000231791">
    <property type="component" value="Chromosome"/>
</dbReference>
<gene>
    <name evidence="1" type="ORF">SLAV_25625</name>
</gene>
<dbReference type="OrthoDB" id="4334947at2"/>
<dbReference type="EMBL" id="CP024985">
    <property type="protein sequence ID" value="ATZ26918.1"/>
    <property type="molecule type" value="Genomic_DNA"/>
</dbReference>
<proteinExistence type="predicted"/>
<evidence type="ECO:0000313" key="2">
    <source>
        <dbReference type="Proteomes" id="UP000231791"/>
    </source>
</evidence>
<reference evidence="1 2" key="1">
    <citation type="submission" date="2017-11" db="EMBL/GenBank/DDBJ databases">
        <title>Complete genome sequence of Streptomyces lavendulae subsp. lavendulae CCM 3239 (formerly 'Streptomyces aureofaciens CCM 3239'), the producer of the angucycline-type antibiotic auricin.</title>
        <authorList>
            <person name="Busche T."/>
            <person name="Novakova R."/>
            <person name="Al'Dilaimi A."/>
            <person name="Homerova D."/>
            <person name="Feckova L."/>
            <person name="Rezuchova B."/>
            <person name="Mingyar E."/>
            <person name="Csolleiova D."/>
            <person name="Bekeova C."/>
            <person name="Winkler A."/>
            <person name="Sevcikova B."/>
            <person name="Kalinowski J."/>
            <person name="Kormanec J."/>
            <person name="Ruckert C."/>
        </authorList>
    </citation>
    <scope>NUCLEOTIDE SEQUENCE [LARGE SCALE GENOMIC DNA]</scope>
    <source>
        <strain evidence="1 2">CCM 3239</strain>
    </source>
</reference>